<gene>
    <name evidence="1" type="ORF">FN846DRAFT_910108</name>
</gene>
<evidence type="ECO:0000313" key="2">
    <source>
        <dbReference type="Proteomes" id="UP000326924"/>
    </source>
</evidence>
<dbReference type="InParanoid" id="A0A5J5EPA2"/>
<keyword evidence="2" id="KW-1185">Reference proteome</keyword>
<proteinExistence type="predicted"/>
<dbReference type="AlphaFoldDB" id="A0A5J5EPA2"/>
<name>A0A5J5EPA2_9PEZI</name>
<accession>A0A5J5EPA2</accession>
<evidence type="ECO:0000313" key="1">
    <source>
        <dbReference type="EMBL" id="KAA8898370.1"/>
    </source>
</evidence>
<reference evidence="1 2" key="1">
    <citation type="submission" date="2019-09" db="EMBL/GenBank/DDBJ databases">
        <title>Draft genome of the ectomycorrhizal ascomycete Sphaerosporella brunnea.</title>
        <authorList>
            <consortium name="DOE Joint Genome Institute"/>
            <person name="Benucci G.M."/>
            <person name="Marozzi G."/>
            <person name="Antonielli L."/>
            <person name="Sanchez S."/>
            <person name="Marco P."/>
            <person name="Wang X."/>
            <person name="Falini L.B."/>
            <person name="Barry K."/>
            <person name="Haridas S."/>
            <person name="Lipzen A."/>
            <person name="Labutti K."/>
            <person name="Grigoriev I.V."/>
            <person name="Murat C."/>
            <person name="Martin F."/>
            <person name="Albertini E."/>
            <person name="Donnini D."/>
            <person name="Bonito G."/>
        </authorList>
    </citation>
    <scope>NUCLEOTIDE SEQUENCE [LARGE SCALE GENOMIC DNA]</scope>
    <source>
        <strain evidence="1 2">Sb_GMNB300</strain>
    </source>
</reference>
<dbReference type="Proteomes" id="UP000326924">
    <property type="component" value="Unassembled WGS sequence"/>
</dbReference>
<protein>
    <submittedName>
        <fullName evidence="1">Uncharacterized protein</fullName>
    </submittedName>
</protein>
<comment type="caution">
    <text evidence="1">The sequence shown here is derived from an EMBL/GenBank/DDBJ whole genome shotgun (WGS) entry which is preliminary data.</text>
</comment>
<dbReference type="EMBL" id="VXIS01000186">
    <property type="protein sequence ID" value="KAA8898370.1"/>
    <property type="molecule type" value="Genomic_DNA"/>
</dbReference>
<organism evidence="1 2">
    <name type="scientific">Sphaerosporella brunnea</name>
    <dbReference type="NCBI Taxonomy" id="1250544"/>
    <lineage>
        <taxon>Eukaryota</taxon>
        <taxon>Fungi</taxon>
        <taxon>Dikarya</taxon>
        <taxon>Ascomycota</taxon>
        <taxon>Pezizomycotina</taxon>
        <taxon>Pezizomycetes</taxon>
        <taxon>Pezizales</taxon>
        <taxon>Pyronemataceae</taxon>
        <taxon>Sphaerosporella</taxon>
    </lineage>
</organism>
<sequence>MAADLPPFLVREAYRWERAEIFEFLQNATIADNCCHPLTDQAIEDLQELWSKFLEPFRSKNTIVRPKGGDLAPITVNMHGLNVPIYKTRCAIAAVLSTNLPTTGSVLSSQPKRSSLLSGQPGCQGFE</sequence>